<dbReference type="GO" id="GO:0005634">
    <property type="term" value="C:nucleus"/>
    <property type="evidence" value="ECO:0007669"/>
    <property type="project" value="TreeGrafter"/>
</dbReference>
<dbReference type="Proteomes" id="UP000195402">
    <property type="component" value="Unassembled WGS sequence"/>
</dbReference>
<dbReference type="InterPro" id="IPR032739">
    <property type="entry name" value="MRNIP"/>
</dbReference>
<evidence type="ECO:0000259" key="1">
    <source>
        <dbReference type="Pfam" id="PF15749"/>
    </source>
</evidence>
<name>A0A200R2R7_MACCD</name>
<dbReference type="PANTHER" id="PTHR15863">
    <property type="entry name" value="MRN COMPLEX-INTERACTING PROTEIN"/>
    <property type="match status" value="1"/>
</dbReference>
<evidence type="ECO:0000313" key="3">
    <source>
        <dbReference type="Proteomes" id="UP000195402"/>
    </source>
</evidence>
<gene>
    <name evidence="2" type="ORF">BVC80_9041g6</name>
</gene>
<protein>
    <recommendedName>
        <fullName evidence="1">MRN complex-interacting protein N-terminal domain-containing protein</fullName>
    </recommendedName>
</protein>
<dbReference type="AlphaFoldDB" id="A0A200R2R7"/>
<dbReference type="InParanoid" id="A0A200R2R7"/>
<dbReference type="GO" id="GO:0007095">
    <property type="term" value="P:mitotic G2 DNA damage checkpoint signaling"/>
    <property type="evidence" value="ECO:0007669"/>
    <property type="project" value="TreeGrafter"/>
</dbReference>
<proteinExistence type="predicted"/>
<dbReference type="STRING" id="56857.A0A200R2R7"/>
<accession>A0A200R2R7</accession>
<dbReference type="OMA" id="PNIEDER"/>
<comment type="caution">
    <text evidence="2">The sequence shown here is derived from an EMBL/GenBank/DDBJ whole genome shotgun (WGS) entry which is preliminary data.</text>
</comment>
<feature type="domain" description="MRN complex-interacting protein N-terminal" evidence="1">
    <location>
        <begin position="6"/>
        <end position="88"/>
    </location>
</feature>
<dbReference type="EMBL" id="MVGT01000455">
    <property type="protein sequence ID" value="OVA17013.1"/>
    <property type="molecule type" value="Genomic_DNA"/>
</dbReference>
<organism evidence="2 3">
    <name type="scientific">Macleaya cordata</name>
    <name type="common">Five-seeded plume-poppy</name>
    <name type="synonym">Bocconia cordata</name>
    <dbReference type="NCBI Taxonomy" id="56857"/>
    <lineage>
        <taxon>Eukaryota</taxon>
        <taxon>Viridiplantae</taxon>
        <taxon>Streptophyta</taxon>
        <taxon>Embryophyta</taxon>
        <taxon>Tracheophyta</taxon>
        <taxon>Spermatophyta</taxon>
        <taxon>Magnoliopsida</taxon>
        <taxon>Ranunculales</taxon>
        <taxon>Papaveraceae</taxon>
        <taxon>Papaveroideae</taxon>
        <taxon>Macleaya</taxon>
    </lineage>
</organism>
<dbReference type="OrthoDB" id="5960226at2759"/>
<keyword evidence="3" id="KW-1185">Reference proteome</keyword>
<dbReference type="PANTHER" id="PTHR15863:SF2">
    <property type="entry name" value="MRN COMPLEX-INTERACTING PROTEIN"/>
    <property type="match status" value="1"/>
</dbReference>
<dbReference type="InterPro" id="IPR049472">
    <property type="entry name" value="MRNIP_N"/>
</dbReference>
<sequence length="119" mass="14351">MLLMVIQVKQKKKSSNKWNCVVCNEKQSVQKVFFEGFLAKDVRKFVQNFNMSRQFTEESIKETLISPFEEEIDDHSQNNNNFQRKRRSDWSEYLDPNIEDEREGEQQKTVYAIAFEMNW</sequence>
<evidence type="ECO:0000313" key="2">
    <source>
        <dbReference type="EMBL" id="OVA17013.1"/>
    </source>
</evidence>
<dbReference type="GO" id="GO:0003682">
    <property type="term" value="F:chromatin binding"/>
    <property type="evidence" value="ECO:0007669"/>
    <property type="project" value="TreeGrafter"/>
</dbReference>
<dbReference type="Pfam" id="PF15749">
    <property type="entry name" value="MRNIP"/>
    <property type="match status" value="1"/>
</dbReference>
<reference evidence="2 3" key="1">
    <citation type="journal article" date="2017" name="Mol. Plant">
        <title>The Genome of Medicinal Plant Macleaya cordata Provides New Insights into Benzylisoquinoline Alkaloids Metabolism.</title>
        <authorList>
            <person name="Liu X."/>
            <person name="Liu Y."/>
            <person name="Huang P."/>
            <person name="Ma Y."/>
            <person name="Qing Z."/>
            <person name="Tang Q."/>
            <person name="Cao H."/>
            <person name="Cheng P."/>
            <person name="Zheng Y."/>
            <person name="Yuan Z."/>
            <person name="Zhou Y."/>
            <person name="Liu J."/>
            <person name="Tang Z."/>
            <person name="Zhuo Y."/>
            <person name="Zhang Y."/>
            <person name="Yu L."/>
            <person name="Huang J."/>
            <person name="Yang P."/>
            <person name="Peng Q."/>
            <person name="Zhang J."/>
            <person name="Jiang W."/>
            <person name="Zhang Z."/>
            <person name="Lin K."/>
            <person name="Ro D.K."/>
            <person name="Chen X."/>
            <person name="Xiong X."/>
            <person name="Shang Y."/>
            <person name="Huang S."/>
            <person name="Zeng J."/>
        </authorList>
    </citation>
    <scope>NUCLEOTIDE SEQUENCE [LARGE SCALE GENOMIC DNA]</scope>
    <source>
        <strain evidence="3">cv. BLH2017</strain>
        <tissue evidence="2">Root</tissue>
    </source>
</reference>